<dbReference type="EMBL" id="KN122969">
    <property type="protein sequence ID" value="KFO27243.1"/>
    <property type="molecule type" value="Genomic_DNA"/>
</dbReference>
<reference evidence="2 3" key="1">
    <citation type="submission" date="2013-11" db="EMBL/GenBank/DDBJ databases">
        <title>The Damaraland mole rat (Fukomys damarensis) genome and evolution of African mole rats.</title>
        <authorList>
            <person name="Gladyshev V.N."/>
            <person name="Fang X."/>
        </authorList>
    </citation>
    <scope>NUCLEOTIDE SEQUENCE [LARGE SCALE GENOMIC DNA]</scope>
    <source>
        <tissue evidence="2">Liver</tissue>
    </source>
</reference>
<gene>
    <name evidence="2" type="ORF">H920_11337</name>
</gene>
<evidence type="ECO:0000313" key="3">
    <source>
        <dbReference type="Proteomes" id="UP000028990"/>
    </source>
</evidence>
<feature type="compositionally biased region" description="Basic and acidic residues" evidence="1">
    <location>
        <begin position="70"/>
        <end position="88"/>
    </location>
</feature>
<feature type="region of interest" description="Disordered" evidence="1">
    <location>
        <begin position="70"/>
        <end position="181"/>
    </location>
</feature>
<organism evidence="2 3">
    <name type="scientific">Fukomys damarensis</name>
    <name type="common">Damaraland mole rat</name>
    <name type="synonym">Cryptomys damarensis</name>
    <dbReference type="NCBI Taxonomy" id="885580"/>
    <lineage>
        <taxon>Eukaryota</taxon>
        <taxon>Metazoa</taxon>
        <taxon>Chordata</taxon>
        <taxon>Craniata</taxon>
        <taxon>Vertebrata</taxon>
        <taxon>Euteleostomi</taxon>
        <taxon>Mammalia</taxon>
        <taxon>Eutheria</taxon>
        <taxon>Euarchontoglires</taxon>
        <taxon>Glires</taxon>
        <taxon>Rodentia</taxon>
        <taxon>Hystricomorpha</taxon>
        <taxon>Bathyergidae</taxon>
        <taxon>Fukomys</taxon>
    </lineage>
</organism>
<evidence type="ECO:0000256" key="1">
    <source>
        <dbReference type="SAM" id="MobiDB-lite"/>
    </source>
</evidence>
<dbReference type="AlphaFoldDB" id="A0A091D9W5"/>
<evidence type="ECO:0000313" key="2">
    <source>
        <dbReference type="EMBL" id="KFO27243.1"/>
    </source>
</evidence>
<feature type="compositionally biased region" description="Basic and acidic residues" evidence="1">
    <location>
        <begin position="127"/>
        <end position="137"/>
    </location>
</feature>
<accession>A0A091D9W5</accession>
<proteinExistence type="predicted"/>
<sequence length="181" mass="19767">MAAAARPGAESQGAERSARRPAERALGGQLGGIQPSVLRVSQLVLRAITAHKRLTLTTLRKELGNAGYEVHRQTQRAENRGAEGEAAARKPVPARARARARRDEASRRASQGDTRPESRGQKRSCSKLREEKQEPKKPGKRTNQRPLVDTSERPRSGPGKARTKTSRESQGSLDAVREPIA</sequence>
<feature type="region of interest" description="Disordered" evidence="1">
    <location>
        <begin position="1"/>
        <end position="33"/>
    </location>
</feature>
<keyword evidence="3" id="KW-1185">Reference proteome</keyword>
<protein>
    <submittedName>
        <fullName evidence="2">Testis-specific H1 histone</fullName>
    </submittedName>
</protein>
<name>A0A091D9W5_FUKDA</name>
<dbReference type="Proteomes" id="UP000028990">
    <property type="component" value="Unassembled WGS sequence"/>
</dbReference>